<dbReference type="Gene3D" id="3.40.309.10">
    <property type="entry name" value="Aldehyde Dehydrogenase, Chain A, domain 2"/>
    <property type="match status" value="1"/>
</dbReference>
<evidence type="ECO:0000256" key="2">
    <source>
        <dbReference type="ARBA" id="ARBA00023002"/>
    </source>
</evidence>
<dbReference type="EC" id="1.2.1.3" evidence="3"/>
<dbReference type="Pfam" id="PF00171">
    <property type="entry name" value="Aldedh"/>
    <property type="match status" value="1"/>
</dbReference>
<protein>
    <recommendedName>
        <fullName evidence="3">aldehyde dehydrogenase (NAD(+))</fullName>
        <ecNumber evidence="3">1.2.1.3</ecNumber>
    </recommendedName>
</protein>
<dbReference type="Gene3D" id="3.40.605.10">
    <property type="entry name" value="Aldehyde Dehydrogenase, Chain A, domain 1"/>
    <property type="match status" value="1"/>
</dbReference>
<dbReference type="InterPro" id="IPR016161">
    <property type="entry name" value="Ald_DH/histidinol_DH"/>
</dbReference>
<evidence type="ECO:0000256" key="5">
    <source>
        <dbReference type="PROSITE-ProRule" id="PRU10007"/>
    </source>
</evidence>
<dbReference type="InterPro" id="IPR029510">
    <property type="entry name" value="Ald_DH_CS_GLU"/>
</dbReference>
<evidence type="ECO:0000313" key="9">
    <source>
        <dbReference type="Proteomes" id="UP000323876"/>
    </source>
</evidence>
<dbReference type="PROSITE" id="PS00070">
    <property type="entry name" value="ALDEHYDE_DEHYDR_CYS"/>
    <property type="match status" value="1"/>
</dbReference>
<feature type="active site" evidence="5">
    <location>
        <position position="222"/>
    </location>
</feature>
<dbReference type="PANTHER" id="PTHR42804">
    <property type="entry name" value="ALDEHYDE DEHYDROGENASE"/>
    <property type="match status" value="1"/>
</dbReference>
<dbReference type="PROSITE" id="PS00687">
    <property type="entry name" value="ALDEHYDE_DEHYDR_GLU"/>
    <property type="match status" value="1"/>
</dbReference>
<sequence length="477" mass="50378">MRIERENPAHPREIVGAVIPTPPEAVDAVVRNAHNTFHEWSRRPVAIRLAALGRAADALDARKNELAALLARESGKPVSDCRGEIGFAALYLRWVRDHATDVLSLRDTDNPQGRITLARKPFGVVAAITPWNAPVILSMLKLGPALAAGNAVILKPSPLAPLTVSVAAEFLPATTVVHGGPDTVRALVTHPLVRKVAFTGGEQAGRAIAAAAGGALTPMLLELGGNDPAIFLDDFALTPSDFERLVLASFATAGQVCMAAKRLYVPESRLTEFVESYIAAAQRILIVGEPTDERTTMGPVITRTAAERLTGLVTDATNRGARIVPLASAPSGDGYFLDPVLALDAPDDADLVRLEQFGPAVPILTYRAETEALTRANNSELGLAASVWSADEERAVTVATRLEAGFTFINTHNRTGMSLHAPFGGTKNSGFGREYAEEGLLEYVQTTVTHAPGPFRAGGAGLPAGAYPHAAQTNSAP</sequence>
<evidence type="ECO:0000256" key="1">
    <source>
        <dbReference type="ARBA" id="ARBA00009986"/>
    </source>
</evidence>
<dbReference type="SUPFAM" id="SSF53720">
    <property type="entry name" value="ALDH-like"/>
    <property type="match status" value="1"/>
</dbReference>
<dbReference type="PANTHER" id="PTHR42804:SF1">
    <property type="entry name" value="ALDEHYDE DEHYDROGENASE-RELATED"/>
    <property type="match status" value="1"/>
</dbReference>
<dbReference type="OrthoDB" id="6882680at2"/>
<comment type="catalytic activity">
    <reaction evidence="4">
        <text>an aldehyde + NAD(+) + H2O = a carboxylate + NADH + 2 H(+)</text>
        <dbReference type="Rhea" id="RHEA:16185"/>
        <dbReference type="ChEBI" id="CHEBI:15377"/>
        <dbReference type="ChEBI" id="CHEBI:15378"/>
        <dbReference type="ChEBI" id="CHEBI:17478"/>
        <dbReference type="ChEBI" id="CHEBI:29067"/>
        <dbReference type="ChEBI" id="CHEBI:57540"/>
        <dbReference type="ChEBI" id="CHEBI:57945"/>
        <dbReference type="EC" id="1.2.1.3"/>
    </reaction>
</comment>
<dbReference type="GO" id="GO:0004029">
    <property type="term" value="F:aldehyde dehydrogenase (NAD+) activity"/>
    <property type="evidence" value="ECO:0007669"/>
    <property type="project" value="UniProtKB-EC"/>
</dbReference>
<dbReference type="InterPro" id="IPR016160">
    <property type="entry name" value="Ald_DH_CS_CYS"/>
</dbReference>
<organism evidence="8 9">
    <name type="scientific">Nocardia colli</name>
    <dbReference type="NCBI Taxonomy" id="2545717"/>
    <lineage>
        <taxon>Bacteria</taxon>
        <taxon>Bacillati</taxon>
        <taxon>Actinomycetota</taxon>
        <taxon>Actinomycetes</taxon>
        <taxon>Mycobacteriales</taxon>
        <taxon>Nocardiaceae</taxon>
        <taxon>Nocardia</taxon>
    </lineage>
</organism>
<gene>
    <name evidence="8" type="ORF">F3087_10875</name>
</gene>
<comment type="similarity">
    <text evidence="1 6">Belongs to the aldehyde dehydrogenase family.</text>
</comment>
<evidence type="ECO:0000313" key="8">
    <source>
        <dbReference type="EMBL" id="KAA8889421.1"/>
    </source>
</evidence>
<dbReference type="AlphaFoldDB" id="A0A5N0EPM4"/>
<proteinExistence type="inferred from homology"/>
<dbReference type="InterPro" id="IPR016162">
    <property type="entry name" value="Ald_DH_N"/>
</dbReference>
<dbReference type="RefSeq" id="WP_150401694.1">
    <property type="nucleotide sequence ID" value="NZ_VXLC01000003.1"/>
</dbReference>
<keyword evidence="2 6" id="KW-0560">Oxidoreductase</keyword>
<dbReference type="Proteomes" id="UP000323876">
    <property type="component" value="Unassembled WGS sequence"/>
</dbReference>
<dbReference type="InterPro" id="IPR015590">
    <property type="entry name" value="Aldehyde_DH_dom"/>
</dbReference>
<name>A0A5N0EPM4_9NOCA</name>
<evidence type="ECO:0000259" key="7">
    <source>
        <dbReference type="Pfam" id="PF00171"/>
    </source>
</evidence>
<evidence type="ECO:0000256" key="6">
    <source>
        <dbReference type="RuleBase" id="RU003345"/>
    </source>
</evidence>
<accession>A0A5N0EPM4</accession>
<comment type="caution">
    <text evidence="8">The sequence shown here is derived from an EMBL/GenBank/DDBJ whole genome shotgun (WGS) entry which is preliminary data.</text>
</comment>
<evidence type="ECO:0000256" key="3">
    <source>
        <dbReference type="ARBA" id="ARBA00024226"/>
    </source>
</evidence>
<dbReference type="EMBL" id="VXLC01000003">
    <property type="protein sequence ID" value="KAA8889421.1"/>
    <property type="molecule type" value="Genomic_DNA"/>
</dbReference>
<reference evidence="8 9" key="1">
    <citation type="submission" date="2019-09" db="EMBL/GenBank/DDBJ databases">
        <authorList>
            <person name="Wang X."/>
        </authorList>
    </citation>
    <scope>NUCLEOTIDE SEQUENCE [LARGE SCALE GENOMIC DNA]</scope>
    <source>
        <strain evidence="8 9">CICC 11023</strain>
    </source>
</reference>
<dbReference type="InterPro" id="IPR016163">
    <property type="entry name" value="Ald_DH_C"/>
</dbReference>
<evidence type="ECO:0000256" key="4">
    <source>
        <dbReference type="ARBA" id="ARBA00049194"/>
    </source>
</evidence>
<keyword evidence="9" id="KW-1185">Reference proteome</keyword>
<feature type="domain" description="Aldehyde dehydrogenase" evidence="7">
    <location>
        <begin position="3"/>
        <end position="447"/>
    </location>
</feature>